<dbReference type="Gene3D" id="3.40.50.1820">
    <property type="entry name" value="alpha/beta hydrolase"/>
    <property type="match status" value="1"/>
</dbReference>
<dbReference type="Pfam" id="PF00561">
    <property type="entry name" value="Abhydrolase_1"/>
    <property type="match status" value="1"/>
</dbReference>
<gene>
    <name evidence="3" type="ORF">GALMADRAFT_76125</name>
</gene>
<dbReference type="GO" id="GO:0008126">
    <property type="term" value="F:acetylesterase activity"/>
    <property type="evidence" value="ECO:0007669"/>
    <property type="project" value="TreeGrafter"/>
</dbReference>
<proteinExistence type="inferred from homology"/>
<dbReference type="PANTHER" id="PTHR10794">
    <property type="entry name" value="ABHYDROLASE DOMAIN-CONTAINING PROTEIN"/>
    <property type="match status" value="1"/>
</dbReference>
<dbReference type="GO" id="GO:0051793">
    <property type="term" value="P:medium-chain fatty acid catabolic process"/>
    <property type="evidence" value="ECO:0007669"/>
    <property type="project" value="TreeGrafter"/>
</dbReference>
<dbReference type="SUPFAM" id="SSF53474">
    <property type="entry name" value="alpha/beta-Hydrolases"/>
    <property type="match status" value="1"/>
</dbReference>
<evidence type="ECO:0000313" key="4">
    <source>
        <dbReference type="Proteomes" id="UP000027222"/>
    </source>
</evidence>
<dbReference type="InterPro" id="IPR000073">
    <property type="entry name" value="AB_hydrolase_1"/>
</dbReference>
<dbReference type="AlphaFoldDB" id="A0A067SHB1"/>
<dbReference type="GO" id="GO:0047372">
    <property type="term" value="F:monoacylglycerol lipase activity"/>
    <property type="evidence" value="ECO:0007669"/>
    <property type="project" value="TreeGrafter"/>
</dbReference>
<dbReference type="STRING" id="685588.A0A067SHB1"/>
<sequence>MPLVHFSNHPATVLIKRTDAPGIFEGISIKDAMKMTCPSLFTGFSPPWWLYNGHLQTLYCLLGNFATVDRMWYARTYLHLTDGGTLGIDFAPSDHFKLRNDTPIVIIQHGLTGGSYEAYVRAVLSRACAPITDGGLGYRAAVINFRGCAGVPVTSPRLYTAGDTDDTYVALLHIAEAYPDAPLLGVGFSLGANILTRYLAEEGVHSKVNSACALACPWDLHHNNEGGNSLLSSFIGRHVYAKGMGSNILKLLRYHSAPFMKSSEDSVKQAAQKALKLKGPTLEMYDETFTRIAGGTGSPFPFETVRAYYNWSSSHHVIHKITVPFLAINSSDDPIVRYVPTDCGGNGLVVMILTPGGGHLGWFHQGEYGVERWTTKPVLEWLKFMGDDILHEKTPRCLDTWVDEDGFLRGRSRPRLGCKVIRGSYVIDGNAGEDGMVQQVPTLTLLDIICGEEKMTGDSVGSVKRGSSVELSSL</sequence>
<dbReference type="InterPro" id="IPR029058">
    <property type="entry name" value="AB_hydrolase_fold"/>
</dbReference>
<dbReference type="OrthoDB" id="5954035at2759"/>
<feature type="domain" description="AB hydrolase-1" evidence="2">
    <location>
        <begin position="103"/>
        <end position="337"/>
    </location>
</feature>
<dbReference type="InterPro" id="IPR050960">
    <property type="entry name" value="AB_hydrolase_4_sf"/>
</dbReference>
<dbReference type="GO" id="GO:0051792">
    <property type="term" value="P:medium-chain fatty acid biosynthetic process"/>
    <property type="evidence" value="ECO:0007669"/>
    <property type="project" value="TreeGrafter"/>
</dbReference>
<evidence type="ECO:0000256" key="1">
    <source>
        <dbReference type="ARBA" id="ARBA00010884"/>
    </source>
</evidence>
<keyword evidence="4" id="KW-1185">Reference proteome</keyword>
<dbReference type="Proteomes" id="UP000027222">
    <property type="component" value="Unassembled WGS sequence"/>
</dbReference>
<reference evidence="4" key="1">
    <citation type="journal article" date="2014" name="Proc. Natl. Acad. Sci. U.S.A.">
        <title>Extensive sampling of basidiomycete genomes demonstrates inadequacy of the white-rot/brown-rot paradigm for wood decay fungi.</title>
        <authorList>
            <person name="Riley R."/>
            <person name="Salamov A.A."/>
            <person name="Brown D.W."/>
            <person name="Nagy L.G."/>
            <person name="Floudas D."/>
            <person name="Held B.W."/>
            <person name="Levasseur A."/>
            <person name="Lombard V."/>
            <person name="Morin E."/>
            <person name="Otillar R."/>
            <person name="Lindquist E.A."/>
            <person name="Sun H."/>
            <person name="LaButti K.M."/>
            <person name="Schmutz J."/>
            <person name="Jabbour D."/>
            <person name="Luo H."/>
            <person name="Baker S.E."/>
            <person name="Pisabarro A.G."/>
            <person name="Walton J.D."/>
            <person name="Blanchette R.A."/>
            <person name="Henrissat B."/>
            <person name="Martin F."/>
            <person name="Cullen D."/>
            <person name="Hibbett D.S."/>
            <person name="Grigoriev I.V."/>
        </authorList>
    </citation>
    <scope>NUCLEOTIDE SEQUENCE [LARGE SCALE GENOMIC DNA]</scope>
    <source>
        <strain evidence="4">CBS 339.88</strain>
    </source>
</reference>
<dbReference type="EMBL" id="KL142397">
    <property type="protein sequence ID" value="KDR70330.1"/>
    <property type="molecule type" value="Genomic_DNA"/>
</dbReference>
<protein>
    <recommendedName>
        <fullName evidence="2">AB hydrolase-1 domain-containing protein</fullName>
    </recommendedName>
</protein>
<accession>A0A067SHB1</accession>
<evidence type="ECO:0000313" key="3">
    <source>
        <dbReference type="EMBL" id="KDR70330.1"/>
    </source>
</evidence>
<dbReference type="PANTHER" id="PTHR10794:SF63">
    <property type="entry name" value="ALPHA_BETA HYDROLASE 1, ISOFORM A"/>
    <property type="match status" value="1"/>
</dbReference>
<name>A0A067SHB1_GALM3</name>
<organism evidence="3 4">
    <name type="scientific">Galerina marginata (strain CBS 339.88)</name>
    <dbReference type="NCBI Taxonomy" id="685588"/>
    <lineage>
        <taxon>Eukaryota</taxon>
        <taxon>Fungi</taxon>
        <taxon>Dikarya</taxon>
        <taxon>Basidiomycota</taxon>
        <taxon>Agaricomycotina</taxon>
        <taxon>Agaricomycetes</taxon>
        <taxon>Agaricomycetidae</taxon>
        <taxon>Agaricales</taxon>
        <taxon>Agaricineae</taxon>
        <taxon>Strophariaceae</taxon>
        <taxon>Galerina</taxon>
    </lineage>
</organism>
<dbReference type="HOGENOM" id="CLU_032487_1_1_1"/>
<evidence type="ECO:0000259" key="2">
    <source>
        <dbReference type="Pfam" id="PF00561"/>
    </source>
</evidence>
<comment type="similarity">
    <text evidence="1">Belongs to the AB hydrolase superfamily. AB hydrolase 4 family.</text>
</comment>